<evidence type="ECO:0000256" key="2">
    <source>
        <dbReference type="ARBA" id="ARBA00005021"/>
    </source>
</evidence>
<keyword evidence="7" id="KW-0791">Threonine biosynthesis</keyword>
<evidence type="ECO:0000256" key="3">
    <source>
        <dbReference type="ARBA" id="ARBA00005097"/>
    </source>
</evidence>
<dbReference type="InterPro" id="IPR000534">
    <property type="entry name" value="Semialdehyde_DH_NAD-bd"/>
</dbReference>
<comment type="pathway">
    <text evidence="3">Amino-acid biosynthesis; L-threonine biosynthesis; L-threonine from L-aspartate: step 2/5.</text>
</comment>
<proteinExistence type="inferred from homology"/>
<dbReference type="SUPFAM" id="SSF51735">
    <property type="entry name" value="NAD(P)-binding Rossmann-fold domains"/>
    <property type="match status" value="1"/>
</dbReference>
<gene>
    <name evidence="16" type="primary">asd</name>
    <name evidence="16" type="ORF">HRQ91_08760</name>
</gene>
<evidence type="ECO:0000256" key="14">
    <source>
        <dbReference type="SAM" id="MobiDB-lite"/>
    </source>
</evidence>
<dbReference type="GO" id="GO:0050661">
    <property type="term" value="F:NADP binding"/>
    <property type="evidence" value="ECO:0007669"/>
    <property type="project" value="InterPro"/>
</dbReference>
<evidence type="ECO:0000256" key="9">
    <source>
        <dbReference type="ARBA" id="ARBA00022915"/>
    </source>
</evidence>
<feature type="active site" description="Acyl-thioester intermediate" evidence="13">
    <location>
        <position position="157"/>
    </location>
</feature>
<dbReference type="RefSeq" id="WP_210119191.1">
    <property type="nucleotide sequence ID" value="NZ_CP054142.1"/>
</dbReference>
<dbReference type="GO" id="GO:0009085">
    <property type="term" value="P:lysine biosynthetic process"/>
    <property type="evidence" value="ECO:0007669"/>
    <property type="project" value="UniProtKB-KW"/>
</dbReference>
<dbReference type="FunFam" id="3.30.360.10:FF:000016">
    <property type="entry name" value="Probable aspartate-semialdehyde dehydrogenase"/>
    <property type="match status" value="1"/>
</dbReference>
<evidence type="ECO:0000256" key="13">
    <source>
        <dbReference type="PIRSR" id="PIRSR000148-1"/>
    </source>
</evidence>
<keyword evidence="8" id="KW-0521">NADP</keyword>
<dbReference type="Gene3D" id="3.40.50.720">
    <property type="entry name" value="NAD(P)-binding Rossmann-like Domain"/>
    <property type="match status" value="1"/>
</dbReference>
<comment type="similarity">
    <text evidence="4">Belongs to the aspartate-semialdehyde dehydrogenase family.</text>
</comment>
<evidence type="ECO:0000256" key="1">
    <source>
        <dbReference type="ARBA" id="ARBA00002492"/>
    </source>
</evidence>
<accession>A0A975F584</accession>
<evidence type="ECO:0000256" key="4">
    <source>
        <dbReference type="ARBA" id="ARBA00010584"/>
    </source>
</evidence>
<dbReference type="GO" id="GO:0009088">
    <property type="term" value="P:threonine biosynthetic process"/>
    <property type="evidence" value="ECO:0007669"/>
    <property type="project" value="UniProtKB-KW"/>
</dbReference>
<dbReference type="Pfam" id="PF01118">
    <property type="entry name" value="Semialdhyde_dh"/>
    <property type="match status" value="1"/>
</dbReference>
<dbReference type="PROSITE" id="PS01103">
    <property type="entry name" value="ASD"/>
    <property type="match status" value="1"/>
</dbReference>
<keyword evidence="9" id="KW-0220">Diaminopimelate biosynthesis</keyword>
<keyword evidence="17" id="KW-1185">Reference proteome</keyword>
<evidence type="ECO:0000313" key="17">
    <source>
        <dbReference type="Proteomes" id="UP000671908"/>
    </source>
</evidence>
<dbReference type="InterPro" id="IPR012280">
    <property type="entry name" value="Semialdhyde_DH_dimer_dom"/>
</dbReference>
<dbReference type="Proteomes" id="UP000671908">
    <property type="component" value="Chromosome"/>
</dbReference>
<comment type="function">
    <text evidence="1">Catalyzes the NADPH-dependent formation of L-aspartate-semialdehyde (L-ASA) by the reductive dephosphorylation of L-aspartyl-4-phosphate.</text>
</comment>
<evidence type="ECO:0000256" key="8">
    <source>
        <dbReference type="ARBA" id="ARBA00022857"/>
    </source>
</evidence>
<dbReference type="NCBIfam" id="TIGR00978">
    <property type="entry name" value="asd_EA"/>
    <property type="match status" value="1"/>
</dbReference>
<keyword evidence="6" id="KW-0028">Amino-acid biosynthesis</keyword>
<dbReference type="SMART" id="SM00859">
    <property type="entry name" value="Semialdhyde_dh"/>
    <property type="match status" value="1"/>
</dbReference>
<name>A0A975F584_9SPIR</name>
<keyword evidence="10 16" id="KW-0560">Oxidoreductase</keyword>
<reference evidence="16 17" key="1">
    <citation type="journal article" date="2021" name="Microbiol. Resour. Announc.">
        <title>Complete Genome Sequences of Three Human Oral Treponema parvum Isolates.</title>
        <authorList>
            <person name="Zeng H."/>
            <person name="Watt R.M."/>
        </authorList>
    </citation>
    <scope>NUCLEOTIDE SEQUENCE [LARGE SCALE GENOMIC DNA]</scope>
    <source>
        <strain evidence="16 17">ATCC 700770</strain>
    </source>
</reference>
<evidence type="ECO:0000259" key="15">
    <source>
        <dbReference type="SMART" id="SM00859"/>
    </source>
</evidence>
<evidence type="ECO:0000256" key="11">
    <source>
        <dbReference type="ARBA" id="ARBA00023154"/>
    </source>
</evidence>
<dbReference type="PANTHER" id="PTHR46718:SF1">
    <property type="entry name" value="ASPARTATE-SEMIALDEHYDE DEHYDROGENASE"/>
    <property type="match status" value="1"/>
</dbReference>
<dbReference type="Gene3D" id="3.30.360.10">
    <property type="entry name" value="Dihydrodipicolinate Reductase, domain 2"/>
    <property type="match status" value="1"/>
</dbReference>
<dbReference type="Pfam" id="PF02774">
    <property type="entry name" value="Semialdhyde_dhC"/>
    <property type="match status" value="1"/>
</dbReference>
<comment type="pathway">
    <text evidence="2">Amino-acid biosynthesis; L-methionine biosynthesis via de novo pathway; L-homoserine from L-aspartate: step 2/3.</text>
</comment>
<dbReference type="CDD" id="cd02315">
    <property type="entry name" value="ScASADH_like_N"/>
    <property type="match status" value="1"/>
</dbReference>
<dbReference type="GO" id="GO:0051287">
    <property type="term" value="F:NAD binding"/>
    <property type="evidence" value="ECO:0007669"/>
    <property type="project" value="InterPro"/>
</dbReference>
<dbReference type="InterPro" id="IPR000319">
    <property type="entry name" value="Asp-semialdehyde_DH_CS"/>
</dbReference>
<evidence type="ECO:0000256" key="5">
    <source>
        <dbReference type="ARBA" id="ARBA00013120"/>
    </source>
</evidence>
<evidence type="ECO:0000256" key="12">
    <source>
        <dbReference type="ARBA" id="ARBA00023167"/>
    </source>
</evidence>
<protein>
    <recommendedName>
        <fullName evidence="5">aspartate-semialdehyde dehydrogenase</fullName>
        <ecNumber evidence="5">1.2.1.11</ecNumber>
    </recommendedName>
</protein>
<keyword evidence="12" id="KW-0486">Methionine biosynthesis</keyword>
<dbReference type="EC" id="1.2.1.11" evidence="5"/>
<dbReference type="InterPro" id="IPR036291">
    <property type="entry name" value="NAD(P)-bd_dom_sf"/>
</dbReference>
<dbReference type="KEGG" id="tpav:HRQ91_08760"/>
<evidence type="ECO:0000256" key="6">
    <source>
        <dbReference type="ARBA" id="ARBA00022605"/>
    </source>
</evidence>
<dbReference type="GO" id="GO:0019877">
    <property type="term" value="P:diaminopimelate biosynthetic process"/>
    <property type="evidence" value="ECO:0007669"/>
    <property type="project" value="UniProtKB-KW"/>
</dbReference>
<dbReference type="GO" id="GO:0046983">
    <property type="term" value="F:protein dimerization activity"/>
    <property type="evidence" value="ECO:0007669"/>
    <property type="project" value="InterPro"/>
</dbReference>
<dbReference type="AlphaFoldDB" id="A0A975F584"/>
<feature type="compositionally biased region" description="Basic and acidic residues" evidence="14">
    <location>
        <begin position="297"/>
        <end position="316"/>
    </location>
</feature>
<feature type="active site" description="Proton acceptor" evidence="13">
    <location>
        <position position="252"/>
    </location>
</feature>
<dbReference type="InterPro" id="IPR005676">
    <property type="entry name" value="Asp_semi-ald_DH_pep-lack"/>
</dbReference>
<evidence type="ECO:0000256" key="7">
    <source>
        <dbReference type="ARBA" id="ARBA00022697"/>
    </source>
</evidence>
<dbReference type="CDD" id="cd18130">
    <property type="entry name" value="ASADH_C_arch_fung_like"/>
    <property type="match status" value="1"/>
</dbReference>
<sequence length="367" mass="40209">MSKICVGVLGATGMVGQRYIHLLENHPWFEVTYVAASPRSAGKPYKEAVANRWLIGSDIPQGVADLTVYDAGDVSSAKGKCSFVFSALEMDKEAIKALESSYAAFGIPVVSNASANRWTQDVPMLIPEINSSHIDIIASQQKKRGWDKGFIVVKPNCSLQTYMMPLYSLIKAGYPVKRMIITTLQAVSGAGYPGVSSFDMIDNIIPYIGGEEEKTEKECLKILGNVSGEKIVDASFPLVSSTCTRVPVIDGHTACVNLEFDLAENKKPSLEEIEKIFTSFKSVPQELKLPSAPDHPIVVRREENRPQPRRDRDVEKGMASVVGRLRKCNIFDVKFVALSHNTKRGAALGGILNAELLKAKGFFDKLV</sequence>
<dbReference type="SUPFAM" id="SSF55347">
    <property type="entry name" value="Glyceraldehyde-3-phosphate dehydrogenase-like, C-terminal domain"/>
    <property type="match status" value="1"/>
</dbReference>
<feature type="domain" description="Semialdehyde dehydrogenase NAD-binding" evidence="15">
    <location>
        <begin position="5"/>
        <end position="137"/>
    </location>
</feature>
<dbReference type="NCBIfam" id="NF006416">
    <property type="entry name" value="PRK08664.1"/>
    <property type="match status" value="1"/>
</dbReference>
<dbReference type="EMBL" id="CP054142">
    <property type="protein sequence ID" value="QTQ14538.1"/>
    <property type="molecule type" value="Genomic_DNA"/>
</dbReference>
<dbReference type="InterPro" id="IPR051823">
    <property type="entry name" value="ASADH-related"/>
</dbReference>
<evidence type="ECO:0000256" key="10">
    <source>
        <dbReference type="ARBA" id="ARBA00023002"/>
    </source>
</evidence>
<dbReference type="GO" id="GO:0004073">
    <property type="term" value="F:aspartate-semialdehyde dehydrogenase activity"/>
    <property type="evidence" value="ECO:0007669"/>
    <property type="project" value="UniProtKB-EC"/>
</dbReference>
<organism evidence="16 17">
    <name type="scientific">Treponema parvum</name>
    <dbReference type="NCBI Taxonomy" id="138851"/>
    <lineage>
        <taxon>Bacteria</taxon>
        <taxon>Pseudomonadati</taxon>
        <taxon>Spirochaetota</taxon>
        <taxon>Spirochaetia</taxon>
        <taxon>Spirochaetales</taxon>
        <taxon>Treponemataceae</taxon>
        <taxon>Treponema</taxon>
    </lineage>
</organism>
<dbReference type="PIRSF" id="PIRSF000148">
    <property type="entry name" value="ASA_dh"/>
    <property type="match status" value="1"/>
</dbReference>
<keyword evidence="11" id="KW-0457">Lysine biosynthesis</keyword>
<evidence type="ECO:0000313" key="16">
    <source>
        <dbReference type="EMBL" id="QTQ14538.1"/>
    </source>
</evidence>
<dbReference type="PANTHER" id="PTHR46718">
    <property type="entry name" value="ASPARTATE-SEMIALDEHYDE DEHYDROGENASE"/>
    <property type="match status" value="1"/>
</dbReference>
<dbReference type="GO" id="GO:0009086">
    <property type="term" value="P:methionine biosynthetic process"/>
    <property type="evidence" value="ECO:0007669"/>
    <property type="project" value="UniProtKB-KW"/>
</dbReference>
<feature type="region of interest" description="Disordered" evidence="14">
    <location>
        <begin position="294"/>
        <end position="316"/>
    </location>
</feature>